<dbReference type="GO" id="GO:1990063">
    <property type="term" value="C:Bam protein complex"/>
    <property type="evidence" value="ECO:0007669"/>
    <property type="project" value="TreeGrafter"/>
</dbReference>
<dbReference type="AlphaFoldDB" id="A0AAE3VQS1"/>
<dbReference type="GO" id="GO:0043165">
    <property type="term" value="P:Gram-negative-bacterium-type cell outer membrane assembly"/>
    <property type="evidence" value="ECO:0007669"/>
    <property type="project" value="TreeGrafter"/>
</dbReference>
<dbReference type="Gene3D" id="3.30.1450.10">
    <property type="match status" value="1"/>
</dbReference>
<feature type="domain" description="Outer membrane protein assembly factor BamE" evidence="5">
    <location>
        <begin position="56"/>
        <end position="130"/>
    </location>
</feature>
<dbReference type="GO" id="GO:0051205">
    <property type="term" value="P:protein insertion into membrane"/>
    <property type="evidence" value="ECO:0007669"/>
    <property type="project" value="TreeGrafter"/>
</dbReference>
<evidence type="ECO:0000256" key="2">
    <source>
        <dbReference type="ARBA" id="ARBA00023136"/>
    </source>
</evidence>
<feature type="region of interest" description="Disordered" evidence="4">
    <location>
        <begin position="1"/>
        <end position="23"/>
    </location>
</feature>
<gene>
    <name evidence="6" type="ORF">J2S73_002498</name>
</gene>
<dbReference type="InterPro" id="IPR007450">
    <property type="entry name" value="BamE_dom"/>
</dbReference>
<keyword evidence="7" id="KW-1185">Reference proteome</keyword>
<sequence length="170" mass="18609">MSGSRLTPTTTPRRANLVSSAQDTRSRLPITRAGLAALVLVVGLSACTSETFVHGQRITEEQMQQAPVGASREQVELALGTPSTVGVTSNEVFYYISQTEQQPVRFLNARTTDRRIVAVYFDSEGRVRDIAEYGLKDGQVFDYQARKTPTTGEDLGFVSQVLKGVTRPVL</sequence>
<dbReference type="PANTHER" id="PTHR37482">
    <property type="entry name" value="OUTER MEMBRANE PROTEIN ASSEMBLY FACTOR BAME"/>
    <property type="match status" value="1"/>
</dbReference>
<dbReference type="GO" id="GO:0030674">
    <property type="term" value="F:protein-macromolecule adaptor activity"/>
    <property type="evidence" value="ECO:0007669"/>
    <property type="project" value="TreeGrafter"/>
</dbReference>
<comment type="caution">
    <text evidence="6">The sequence shown here is derived from an EMBL/GenBank/DDBJ whole genome shotgun (WGS) entry which is preliminary data.</text>
</comment>
<reference evidence="6" key="1">
    <citation type="submission" date="2023-07" db="EMBL/GenBank/DDBJ databases">
        <title>Genomic Encyclopedia of Type Strains, Phase IV (KMG-IV): sequencing the most valuable type-strain genomes for metagenomic binning, comparative biology and taxonomic classification.</title>
        <authorList>
            <person name="Goeker M."/>
        </authorList>
    </citation>
    <scope>NUCLEOTIDE SEQUENCE</scope>
    <source>
        <strain evidence="6">DSM 21202</strain>
    </source>
</reference>
<organism evidence="6 7">
    <name type="scientific">Amorphus orientalis</name>
    <dbReference type="NCBI Taxonomy" id="649198"/>
    <lineage>
        <taxon>Bacteria</taxon>
        <taxon>Pseudomonadati</taxon>
        <taxon>Pseudomonadota</taxon>
        <taxon>Alphaproteobacteria</taxon>
        <taxon>Hyphomicrobiales</taxon>
        <taxon>Amorphaceae</taxon>
        <taxon>Amorphus</taxon>
    </lineage>
</organism>
<evidence type="ECO:0000259" key="5">
    <source>
        <dbReference type="Pfam" id="PF04355"/>
    </source>
</evidence>
<keyword evidence="1" id="KW-0732">Signal</keyword>
<evidence type="ECO:0000256" key="1">
    <source>
        <dbReference type="ARBA" id="ARBA00022729"/>
    </source>
</evidence>
<dbReference type="RefSeq" id="WP_306885866.1">
    <property type="nucleotide sequence ID" value="NZ_JAUSUL010000002.1"/>
</dbReference>
<name>A0AAE3VQS1_9HYPH</name>
<evidence type="ECO:0000313" key="7">
    <source>
        <dbReference type="Proteomes" id="UP001229244"/>
    </source>
</evidence>
<keyword evidence="3" id="KW-0998">Cell outer membrane</keyword>
<dbReference type="PANTHER" id="PTHR37482:SF1">
    <property type="entry name" value="OUTER MEMBRANE PROTEIN ASSEMBLY FACTOR BAME"/>
    <property type="match status" value="1"/>
</dbReference>
<keyword evidence="2" id="KW-0472">Membrane</keyword>
<evidence type="ECO:0000313" key="6">
    <source>
        <dbReference type="EMBL" id="MDQ0316041.1"/>
    </source>
</evidence>
<dbReference type="EMBL" id="JAUSUL010000002">
    <property type="protein sequence ID" value="MDQ0316041.1"/>
    <property type="molecule type" value="Genomic_DNA"/>
</dbReference>
<dbReference type="InterPro" id="IPR026592">
    <property type="entry name" value="BamE"/>
</dbReference>
<protein>
    <submittedName>
        <fullName evidence="6">Outer membrane protein assembly factor BamE (Lipoprotein component of BamABCDE complex)</fullName>
    </submittedName>
</protein>
<dbReference type="Proteomes" id="UP001229244">
    <property type="component" value="Unassembled WGS sequence"/>
</dbReference>
<dbReference type="InterPro" id="IPR037873">
    <property type="entry name" value="BamE-like"/>
</dbReference>
<proteinExistence type="predicted"/>
<dbReference type="Pfam" id="PF04355">
    <property type="entry name" value="BamE"/>
    <property type="match status" value="1"/>
</dbReference>
<accession>A0AAE3VQS1</accession>
<evidence type="ECO:0000256" key="4">
    <source>
        <dbReference type="SAM" id="MobiDB-lite"/>
    </source>
</evidence>
<evidence type="ECO:0000256" key="3">
    <source>
        <dbReference type="ARBA" id="ARBA00023237"/>
    </source>
</evidence>